<dbReference type="OrthoDB" id="1092892at2759"/>
<dbReference type="PANTHER" id="PTHR31672:SF13">
    <property type="entry name" value="F-BOX PROTEIN CPR30-LIKE"/>
    <property type="match status" value="1"/>
</dbReference>
<dbReference type="NCBIfam" id="TIGR01640">
    <property type="entry name" value="F_box_assoc_1"/>
    <property type="match status" value="1"/>
</dbReference>
<evidence type="ECO:0000313" key="2">
    <source>
        <dbReference type="EMBL" id="CAA7019400.1"/>
    </source>
</evidence>
<dbReference type="InterPro" id="IPR050796">
    <property type="entry name" value="SCF_F-box_component"/>
</dbReference>
<feature type="domain" description="F-box associated beta-propeller type 1" evidence="1">
    <location>
        <begin position="2"/>
        <end position="245"/>
    </location>
</feature>
<dbReference type="EMBL" id="CACVBM020000444">
    <property type="protein sequence ID" value="CAA7019400.1"/>
    <property type="molecule type" value="Genomic_DNA"/>
</dbReference>
<dbReference type="Proteomes" id="UP000467841">
    <property type="component" value="Unassembled WGS sequence"/>
</dbReference>
<dbReference type="AlphaFoldDB" id="A0A6D2HT27"/>
<proteinExistence type="predicted"/>
<keyword evidence="3" id="KW-1185">Reference proteome</keyword>
<reference evidence="2" key="1">
    <citation type="submission" date="2020-01" db="EMBL/GenBank/DDBJ databases">
        <authorList>
            <person name="Mishra B."/>
        </authorList>
    </citation>
    <scope>NUCLEOTIDE SEQUENCE [LARGE SCALE GENOMIC DNA]</scope>
</reference>
<sequence length="263" mass="30986">MDTHLLVWNPLSEEKRWVKCDCHQFSEFDDAYSLGYVNNHCDYRILRFRCPTNFRRAKPARVEVYEFASNTWKSIDIVFDWILRSPLLLLSLHGTPYCIGLREQDTKAFLQSFDFSKEKFQPIDKLPFTYDQSNPLGLEILRDRVSVLEQCRETRKICVWVKHSLMTPSWSRLLVVDIPNFPLLHLPTSRFATNYHLDNNGRLLVTVAEYRSISICRVIGESQFQTMEAGTSRQSSCNYVPSLVKPPPFPKQDTSWIRWRRNK</sequence>
<dbReference type="InterPro" id="IPR017451">
    <property type="entry name" value="F-box-assoc_interact_dom"/>
</dbReference>
<protein>
    <recommendedName>
        <fullName evidence="1">F-box associated beta-propeller type 1 domain-containing protein</fullName>
    </recommendedName>
</protein>
<evidence type="ECO:0000313" key="3">
    <source>
        <dbReference type="Proteomes" id="UP000467841"/>
    </source>
</evidence>
<dbReference type="PANTHER" id="PTHR31672">
    <property type="entry name" value="BNACNNG10540D PROTEIN"/>
    <property type="match status" value="1"/>
</dbReference>
<evidence type="ECO:0000259" key="1">
    <source>
        <dbReference type="Pfam" id="PF07734"/>
    </source>
</evidence>
<name>A0A6D2HT27_9BRAS</name>
<accession>A0A6D2HT27</accession>
<dbReference type="InterPro" id="IPR006527">
    <property type="entry name" value="F-box-assoc_dom_typ1"/>
</dbReference>
<dbReference type="Pfam" id="PF07734">
    <property type="entry name" value="FBA_1"/>
    <property type="match status" value="1"/>
</dbReference>
<gene>
    <name evidence="2" type="ORF">MERR_LOCUS6635</name>
</gene>
<organism evidence="2 3">
    <name type="scientific">Microthlaspi erraticum</name>
    <dbReference type="NCBI Taxonomy" id="1685480"/>
    <lineage>
        <taxon>Eukaryota</taxon>
        <taxon>Viridiplantae</taxon>
        <taxon>Streptophyta</taxon>
        <taxon>Embryophyta</taxon>
        <taxon>Tracheophyta</taxon>
        <taxon>Spermatophyta</taxon>
        <taxon>Magnoliopsida</taxon>
        <taxon>eudicotyledons</taxon>
        <taxon>Gunneridae</taxon>
        <taxon>Pentapetalae</taxon>
        <taxon>rosids</taxon>
        <taxon>malvids</taxon>
        <taxon>Brassicales</taxon>
        <taxon>Brassicaceae</taxon>
        <taxon>Coluteocarpeae</taxon>
        <taxon>Microthlaspi</taxon>
    </lineage>
</organism>
<comment type="caution">
    <text evidence="2">The sequence shown here is derived from an EMBL/GenBank/DDBJ whole genome shotgun (WGS) entry which is preliminary data.</text>
</comment>